<dbReference type="Pfam" id="PF04480">
    <property type="entry name" value="DUF559"/>
    <property type="match status" value="1"/>
</dbReference>
<organism evidence="2 3">
    <name type="scientific">Candidatus Magasanikbacteria bacterium CG_4_9_14_0_2_um_filter_42_11</name>
    <dbReference type="NCBI Taxonomy" id="1974643"/>
    <lineage>
        <taxon>Bacteria</taxon>
        <taxon>Candidatus Magasanikiibacteriota</taxon>
    </lineage>
</organism>
<dbReference type="EMBL" id="PFRH01000150">
    <property type="protein sequence ID" value="PJC52037.1"/>
    <property type="molecule type" value="Genomic_DNA"/>
</dbReference>
<dbReference type="InterPro" id="IPR011335">
    <property type="entry name" value="Restrct_endonuc-II-like"/>
</dbReference>
<name>A0A2M8F8J3_9BACT</name>
<gene>
    <name evidence="2" type="ORF">CO030_04935</name>
</gene>
<sequence>MSYQDYFKNTPSYATRRSKLRRNQTKSEQVLWKELQSKKLGLKFRRQFQIQQYIVDFYCHTLKLIIELDGPIHQYQTEYDKQRQDFLVHDGYHVVRYLNDEVLFERESVMLHLLREIEKRKLELLRYPLPTSPTRGGVFYLLATYTLVHSPSTLLPLLFHFHP</sequence>
<dbReference type="Proteomes" id="UP000231456">
    <property type="component" value="Unassembled WGS sequence"/>
</dbReference>
<dbReference type="SUPFAM" id="SSF52980">
    <property type="entry name" value="Restriction endonuclease-like"/>
    <property type="match status" value="1"/>
</dbReference>
<dbReference type="CDD" id="cd01038">
    <property type="entry name" value="Endonuclease_DUF559"/>
    <property type="match status" value="1"/>
</dbReference>
<dbReference type="InterPro" id="IPR007569">
    <property type="entry name" value="DUF559"/>
</dbReference>
<protein>
    <recommendedName>
        <fullName evidence="1">DUF559 domain-containing protein</fullName>
    </recommendedName>
</protein>
<dbReference type="AlphaFoldDB" id="A0A2M8F8J3"/>
<comment type="caution">
    <text evidence="2">The sequence shown here is derived from an EMBL/GenBank/DDBJ whole genome shotgun (WGS) entry which is preliminary data.</text>
</comment>
<dbReference type="PANTHER" id="PTHR38590:SF1">
    <property type="entry name" value="BLL0828 PROTEIN"/>
    <property type="match status" value="1"/>
</dbReference>
<reference evidence="3" key="1">
    <citation type="submission" date="2017-09" db="EMBL/GenBank/DDBJ databases">
        <title>Depth-based differentiation of microbial function through sediment-hosted aquifers and enrichment of novel symbionts in the deep terrestrial subsurface.</title>
        <authorList>
            <person name="Probst A.J."/>
            <person name="Ladd B."/>
            <person name="Jarett J.K."/>
            <person name="Geller-Mcgrath D.E."/>
            <person name="Sieber C.M.K."/>
            <person name="Emerson J.B."/>
            <person name="Anantharaman K."/>
            <person name="Thomas B.C."/>
            <person name="Malmstrom R."/>
            <person name="Stieglmeier M."/>
            <person name="Klingl A."/>
            <person name="Woyke T."/>
            <person name="Ryan C.M."/>
            <person name="Banfield J.F."/>
        </authorList>
    </citation>
    <scope>NUCLEOTIDE SEQUENCE [LARGE SCALE GENOMIC DNA]</scope>
</reference>
<proteinExistence type="predicted"/>
<evidence type="ECO:0000313" key="3">
    <source>
        <dbReference type="Proteomes" id="UP000231456"/>
    </source>
</evidence>
<dbReference type="PANTHER" id="PTHR38590">
    <property type="entry name" value="BLL0828 PROTEIN"/>
    <property type="match status" value="1"/>
</dbReference>
<dbReference type="Gene3D" id="3.40.960.10">
    <property type="entry name" value="VSR Endonuclease"/>
    <property type="match status" value="1"/>
</dbReference>
<evidence type="ECO:0000259" key="1">
    <source>
        <dbReference type="Pfam" id="PF04480"/>
    </source>
</evidence>
<evidence type="ECO:0000313" key="2">
    <source>
        <dbReference type="EMBL" id="PJC52037.1"/>
    </source>
</evidence>
<accession>A0A2M8F8J3</accession>
<dbReference type="InterPro" id="IPR047216">
    <property type="entry name" value="Endonuclease_DUF559_bact"/>
</dbReference>
<feature type="domain" description="DUF559" evidence="1">
    <location>
        <begin position="16"/>
        <end position="117"/>
    </location>
</feature>